<dbReference type="Proteomes" id="UP000832041">
    <property type="component" value="Chromosome"/>
</dbReference>
<evidence type="ECO:0000313" key="2">
    <source>
        <dbReference type="Proteomes" id="UP000832041"/>
    </source>
</evidence>
<proteinExistence type="predicted"/>
<accession>A0ABY4KYU5</accession>
<name>A0ABY4KYU5_THEAE</name>
<dbReference type="RefSeq" id="WP_248592886.1">
    <property type="nucleotide sequence ID" value="NZ_CP051627.1"/>
</dbReference>
<reference evidence="1 2" key="1">
    <citation type="submission" date="2020-04" db="EMBL/GenBank/DDBJ databases">
        <title>Thermobifida alba genome sequencing and assembly.</title>
        <authorList>
            <person name="Luzics S."/>
            <person name="Horvath B."/>
            <person name="Nagy I."/>
            <person name="Toth A."/>
            <person name="Nagy I."/>
            <person name="Kukolya J."/>
        </authorList>
    </citation>
    <scope>NUCLEOTIDE SEQUENCE [LARGE SCALE GENOMIC DNA]</scope>
    <source>
        <strain evidence="1 2">DSM 43795</strain>
    </source>
</reference>
<keyword evidence="2" id="KW-1185">Reference proteome</keyword>
<organism evidence="1 2">
    <name type="scientific">Thermobifida alba</name>
    <name type="common">Thermomonospora alba</name>
    <dbReference type="NCBI Taxonomy" id="53522"/>
    <lineage>
        <taxon>Bacteria</taxon>
        <taxon>Bacillati</taxon>
        <taxon>Actinomycetota</taxon>
        <taxon>Actinomycetes</taxon>
        <taxon>Streptosporangiales</taxon>
        <taxon>Nocardiopsidaceae</taxon>
        <taxon>Thermobifida</taxon>
    </lineage>
</organism>
<evidence type="ECO:0000313" key="1">
    <source>
        <dbReference type="EMBL" id="UPT20610.1"/>
    </source>
</evidence>
<dbReference type="EMBL" id="CP051627">
    <property type="protein sequence ID" value="UPT20610.1"/>
    <property type="molecule type" value="Genomic_DNA"/>
</dbReference>
<protein>
    <submittedName>
        <fullName evidence="1">Uncharacterized protein</fullName>
    </submittedName>
</protein>
<sequence length="67" mass="6894">MGIVEGAALCVVTDHNRVVYARIDEVITGVVEGGATPPIRGSALLWVPPDRQGCCGDQTTAVSRASG</sequence>
<gene>
    <name evidence="1" type="ORF">FOF52_06230</name>
</gene>